<keyword evidence="11 15" id="KW-0653">Protein transport</keyword>
<evidence type="ECO:0000256" key="10">
    <source>
        <dbReference type="ARBA" id="ARBA00022840"/>
    </source>
</evidence>
<evidence type="ECO:0000256" key="16">
    <source>
        <dbReference type="RuleBase" id="RU003874"/>
    </source>
</evidence>
<dbReference type="EC" id="7.4.2.8" evidence="15"/>
<evidence type="ECO:0000256" key="12">
    <source>
        <dbReference type="ARBA" id="ARBA00022967"/>
    </source>
</evidence>
<evidence type="ECO:0000256" key="5">
    <source>
        <dbReference type="ARBA" id="ARBA00022490"/>
    </source>
</evidence>
<evidence type="ECO:0000256" key="2">
    <source>
        <dbReference type="ARBA" id="ARBA00007650"/>
    </source>
</evidence>
<comment type="subcellular location">
    <subcellularLocation>
        <location evidence="15">Cell membrane</location>
        <topology evidence="15">Peripheral membrane protein</topology>
        <orientation evidence="15">Cytoplasmic side</orientation>
    </subcellularLocation>
    <subcellularLocation>
        <location evidence="15">Cytoplasm</location>
    </subcellularLocation>
    <text evidence="15">Distribution is 50-50.</text>
</comment>
<dbReference type="PROSITE" id="PS51192">
    <property type="entry name" value="HELICASE_ATP_BIND_1"/>
    <property type="match status" value="1"/>
</dbReference>
<dbReference type="GO" id="GO:0031522">
    <property type="term" value="C:cell envelope Sec protein transport complex"/>
    <property type="evidence" value="ECO:0007669"/>
    <property type="project" value="TreeGrafter"/>
</dbReference>
<organism evidence="21 22">
    <name type="scientific">Geoanaerobacter pelophilus</name>
    <dbReference type="NCBI Taxonomy" id="60036"/>
    <lineage>
        <taxon>Bacteria</taxon>
        <taxon>Pseudomonadati</taxon>
        <taxon>Thermodesulfobacteriota</taxon>
        <taxon>Desulfuromonadia</taxon>
        <taxon>Geobacterales</taxon>
        <taxon>Geobacteraceae</taxon>
        <taxon>Geoanaerobacter</taxon>
    </lineage>
</organism>
<evidence type="ECO:0000256" key="4">
    <source>
        <dbReference type="ARBA" id="ARBA00022475"/>
    </source>
</evidence>
<dbReference type="PANTHER" id="PTHR30612:SF0">
    <property type="entry name" value="CHLOROPLAST PROTEIN-TRANSPORTING ATPASE"/>
    <property type="match status" value="1"/>
</dbReference>
<keyword evidence="14 15" id="KW-0472">Membrane</keyword>
<evidence type="ECO:0000256" key="11">
    <source>
        <dbReference type="ARBA" id="ARBA00022927"/>
    </source>
</evidence>
<evidence type="ECO:0000256" key="9">
    <source>
        <dbReference type="ARBA" id="ARBA00022833"/>
    </source>
</evidence>
<dbReference type="Pfam" id="PF02810">
    <property type="entry name" value="SEC-C"/>
    <property type="match status" value="1"/>
</dbReference>
<gene>
    <name evidence="15 21" type="primary">secA</name>
    <name evidence="21" type="ORF">KI809_03225</name>
</gene>
<dbReference type="SMART" id="SM00958">
    <property type="entry name" value="SecA_PP_bind"/>
    <property type="match status" value="1"/>
</dbReference>
<evidence type="ECO:0000256" key="3">
    <source>
        <dbReference type="ARBA" id="ARBA00022448"/>
    </source>
</evidence>
<dbReference type="Pfam" id="PF01043">
    <property type="entry name" value="SecA_PP_bind"/>
    <property type="match status" value="1"/>
</dbReference>
<dbReference type="NCBIfam" id="NF009538">
    <property type="entry name" value="PRK12904.1"/>
    <property type="match status" value="1"/>
</dbReference>
<evidence type="ECO:0000256" key="6">
    <source>
        <dbReference type="ARBA" id="ARBA00022519"/>
    </source>
</evidence>
<dbReference type="NCBIfam" id="TIGR00963">
    <property type="entry name" value="secA"/>
    <property type="match status" value="1"/>
</dbReference>
<dbReference type="InterPro" id="IPR014001">
    <property type="entry name" value="Helicase_ATP-bd"/>
</dbReference>
<protein>
    <recommendedName>
        <fullName evidence="15 16">Protein translocase subunit SecA</fullName>
        <ecNumber evidence="15">7.4.2.8</ecNumber>
    </recommendedName>
</protein>
<keyword evidence="13 15" id="KW-0811">Translocation</keyword>
<dbReference type="Gene3D" id="3.90.1440.10">
    <property type="entry name" value="SecA, preprotein cross-linking domain"/>
    <property type="match status" value="1"/>
</dbReference>
<comment type="cofactor">
    <cofactor evidence="1">
        <name>Zn(2+)</name>
        <dbReference type="ChEBI" id="CHEBI:29105"/>
    </cofactor>
</comment>
<feature type="region of interest" description="Disordered" evidence="17">
    <location>
        <begin position="854"/>
        <end position="901"/>
    </location>
</feature>
<dbReference type="InterPro" id="IPR014018">
    <property type="entry name" value="SecA_motor_DEAD"/>
</dbReference>
<dbReference type="GO" id="GO:0005829">
    <property type="term" value="C:cytosol"/>
    <property type="evidence" value="ECO:0007669"/>
    <property type="project" value="TreeGrafter"/>
</dbReference>
<dbReference type="Gene3D" id="1.10.3060.10">
    <property type="entry name" value="Helical scaffold and wing domains of SecA"/>
    <property type="match status" value="1"/>
</dbReference>
<feature type="domain" description="Helicase C-terminal" evidence="19">
    <location>
        <begin position="422"/>
        <end position="643"/>
    </location>
</feature>
<keyword evidence="22" id="KW-1185">Reference proteome</keyword>
<dbReference type="RefSeq" id="WP_214170052.1">
    <property type="nucleotide sequence ID" value="NZ_JAHCVJ010000001.1"/>
</dbReference>
<dbReference type="Pfam" id="PF07516">
    <property type="entry name" value="SecA_SW"/>
    <property type="match status" value="1"/>
</dbReference>
<feature type="binding site" evidence="15">
    <location>
        <begin position="105"/>
        <end position="109"/>
    </location>
    <ligand>
        <name>ATP</name>
        <dbReference type="ChEBI" id="CHEBI:30616"/>
    </ligand>
</feature>
<dbReference type="InterPro" id="IPR027417">
    <property type="entry name" value="P-loop_NTPase"/>
</dbReference>
<dbReference type="PROSITE" id="PS51196">
    <property type="entry name" value="SECA_MOTOR_DEAD"/>
    <property type="match status" value="1"/>
</dbReference>
<dbReference type="FunFam" id="3.40.50.300:FF:000113">
    <property type="entry name" value="Preprotein translocase subunit SecA"/>
    <property type="match status" value="1"/>
</dbReference>
<keyword evidence="6" id="KW-0997">Cell inner membrane</keyword>
<dbReference type="InterPro" id="IPR044722">
    <property type="entry name" value="SecA_SF2_C"/>
</dbReference>
<dbReference type="GO" id="GO:0065002">
    <property type="term" value="P:intracellular protein transmembrane transport"/>
    <property type="evidence" value="ECO:0007669"/>
    <property type="project" value="UniProtKB-UniRule"/>
</dbReference>
<keyword evidence="10 15" id="KW-0067">ATP-binding</keyword>
<feature type="binding site" evidence="15">
    <location>
        <position position="512"/>
    </location>
    <ligand>
        <name>ATP</name>
        <dbReference type="ChEBI" id="CHEBI:30616"/>
    </ligand>
</feature>
<dbReference type="PRINTS" id="PR00906">
    <property type="entry name" value="SECA"/>
</dbReference>
<dbReference type="FunFam" id="3.90.1440.10:FF:000001">
    <property type="entry name" value="Preprotein translocase subunit SecA"/>
    <property type="match status" value="1"/>
</dbReference>
<dbReference type="GO" id="GO:0005886">
    <property type="term" value="C:plasma membrane"/>
    <property type="evidence" value="ECO:0007669"/>
    <property type="project" value="UniProtKB-SubCell"/>
</dbReference>
<keyword evidence="12 15" id="KW-1278">Translocase</keyword>
<dbReference type="InterPro" id="IPR000185">
    <property type="entry name" value="SecA"/>
</dbReference>
<dbReference type="AlphaFoldDB" id="A0AAW4KXF1"/>
<dbReference type="FunFam" id="1.10.3060.10:FF:000003">
    <property type="entry name" value="Protein translocase subunit SecA"/>
    <property type="match status" value="1"/>
</dbReference>
<keyword evidence="8 15" id="KW-0547">Nucleotide-binding</keyword>
<dbReference type="SMART" id="SM00957">
    <property type="entry name" value="SecA_DEAD"/>
    <property type="match status" value="1"/>
</dbReference>
<keyword evidence="4 15" id="KW-1003">Cell membrane</keyword>
<proteinExistence type="inferred from homology"/>
<dbReference type="GO" id="GO:0008564">
    <property type="term" value="F:protein-exporting ATPase activity"/>
    <property type="evidence" value="ECO:0007669"/>
    <property type="project" value="UniProtKB-EC"/>
</dbReference>
<keyword evidence="9" id="KW-0862">Zinc</keyword>
<dbReference type="InterPro" id="IPR004027">
    <property type="entry name" value="SEC_C_motif"/>
</dbReference>
<dbReference type="PROSITE" id="PS51194">
    <property type="entry name" value="HELICASE_CTER"/>
    <property type="match status" value="1"/>
</dbReference>
<dbReference type="InterPro" id="IPR001650">
    <property type="entry name" value="Helicase_C-like"/>
</dbReference>
<feature type="domain" description="SecA family profile" evidence="20">
    <location>
        <begin position="3"/>
        <end position="627"/>
    </location>
</feature>
<dbReference type="GO" id="GO:0043952">
    <property type="term" value="P:protein transport by the Sec complex"/>
    <property type="evidence" value="ECO:0007669"/>
    <property type="project" value="UniProtKB-ARBA"/>
</dbReference>
<evidence type="ECO:0000256" key="15">
    <source>
        <dbReference type="HAMAP-Rule" id="MF_01382"/>
    </source>
</evidence>
<dbReference type="EMBL" id="JAHCVJ010000001">
    <property type="protein sequence ID" value="MBT0663303.1"/>
    <property type="molecule type" value="Genomic_DNA"/>
</dbReference>
<evidence type="ECO:0000313" key="22">
    <source>
        <dbReference type="Proteomes" id="UP000811899"/>
    </source>
</evidence>
<evidence type="ECO:0000256" key="14">
    <source>
        <dbReference type="ARBA" id="ARBA00023136"/>
    </source>
</evidence>
<dbReference type="FunFam" id="3.40.50.300:FF:000334">
    <property type="entry name" value="Protein translocase subunit SecA"/>
    <property type="match status" value="1"/>
</dbReference>
<evidence type="ECO:0000256" key="1">
    <source>
        <dbReference type="ARBA" id="ARBA00001947"/>
    </source>
</evidence>
<comment type="subunit">
    <text evidence="15">Monomer and homodimer. Part of the essential Sec protein translocation apparatus which comprises SecA, SecYEG and auxiliary proteins SecDF. Other proteins may also be involved.</text>
</comment>
<comment type="similarity">
    <text evidence="2 15 16">Belongs to the SecA family.</text>
</comment>
<dbReference type="FunFam" id="3.40.50.300:FF:000246">
    <property type="entry name" value="Preprotein translocase subunit SecA"/>
    <property type="match status" value="1"/>
</dbReference>
<dbReference type="PANTHER" id="PTHR30612">
    <property type="entry name" value="SECA INNER MEMBRANE COMPONENT OF SEC PROTEIN SECRETION SYSTEM"/>
    <property type="match status" value="1"/>
</dbReference>
<evidence type="ECO:0000259" key="19">
    <source>
        <dbReference type="PROSITE" id="PS51194"/>
    </source>
</evidence>
<dbReference type="GO" id="GO:0005524">
    <property type="term" value="F:ATP binding"/>
    <property type="evidence" value="ECO:0007669"/>
    <property type="project" value="UniProtKB-UniRule"/>
</dbReference>
<evidence type="ECO:0000313" key="21">
    <source>
        <dbReference type="EMBL" id="MBT0663303.1"/>
    </source>
</evidence>
<dbReference type="GO" id="GO:0006605">
    <property type="term" value="P:protein targeting"/>
    <property type="evidence" value="ECO:0007669"/>
    <property type="project" value="UniProtKB-UniRule"/>
</dbReference>
<dbReference type="InterPro" id="IPR011115">
    <property type="entry name" value="SecA_DEAD"/>
</dbReference>
<dbReference type="InterPro" id="IPR020937">
    <property type="entry name" value="SecA_CS"/>
</dbReference>
<evidence type="ECO:0000259" key="18">
    <source>
        <dbReference type="PROSITE" id="PS51192"/>
    </source>
</evidence>
<accession>A0AAW4KXF1</accession>
<keyword evidence="5 15" id="KW-0963">Cytoplasm</keyword>
<reference evidence="21 22" key="1">
    <citation type="submission" date="2021-05" db="EMBL/GenBank/DDBJ databases">
        <title>The draft genome of Geobacter pelophilus DSM 12255.</title>
        <authorList>
            <person name="Xu Z."/>
            <person name="Masuda Y."/>
            <person name="Itoh H."/>
            <person name="Senoo K."/>
        </authorList>
    </citation>
    <scope>NUCLEOTIDE SEQUENCE [LARGE SCALE GENOMIC DNA]</scope>
    <source>
        <strain evidence="21 22">DSM 12255</strain>
    </source>
</reference>
<comment type="caution">
    <text evidence="21">The sequence shown here is derived from an EMBL/GenBank/DDBJ whole genome shotgun (WGS) entry which is preliminary data.</text>
</comment>
<dbReference type="PROSITE" id="PS01312">
    <property type="entry name" value="SECA"/>
    <property type="match status" value="1"/>
</dbReference>
<dbReference type="GO" id="GO:0017038">
    <property type="term" value="P:protein import"/>
    <property type="evidence" value="ECO:0007669"/>
    <property type="project" value="InterPro"/>
</dbReference>
<evidence type="ECO:0000256" key="13">
    <source>
        <dbReference type="ARBA" id="ARBA00023010"/>
    </source>
</evidence>
<dbReference type="Proteomes" id="UP000811899">
    <property type="component" value="Unassembled WGS sequence"/>
</dbReference>
<dbReference type="SUPFAM" id="SSF52540">
    <property type="entry name" value="P-loop containing nucleoside triphosphate hydrolases"/>
    <property type="match status" value="2"/>
</dbReference>
<dbReference type="InterPro" id="IPR011130">
    <property type="entry name" value="SecA_preprotein_X-link_dom"/>
</dbReference>
<dbReference type="SUPFAM" id="SSF81767">
    <property type="entry name" value="Pre-protein crosslinking domain of SecA"/>
    <property type="match status" value="1"/>
</dbReference>
<keyword evidence="7" id="KW-0479">Metal-binding</keyword>
<dbReference type="SUPFAM" id="SSF81886">
    <property type="entry name" value="Helical scaffold and wing domains of SecA"/>
    <property type="match status" value="1"/>
</dbReference>
<dbReference type="InterPro" id="IPR036266">
    <property type="entry name" value="SecA_Wing/Scaffold_sf"/>
</dbReference>
<evidence type="ECO:0000256" key="8">
    <source>
        <dbReference type="ARBA" id="ARBA00022741"/>
    </source>
</evidence>
<evidence type="ECO:0000256" key="7">
    <source>
        <dbReference type="ARBA" id="ARBA00022723"/>
    </source>
</evidence>
<feature type="domain" description="Helicase ATP-binding" evidence="18">
    <location>
        <begin position="89"/>
        <end position="247"/>
    </location>
</feature>
<keyword evidence="3 15" id="KW-0813">Transport</keyword>
<evidence type="ECO:0000256" key="17">
    <source>
        <dbReference type="SAM" id="MobiDB-lite"/>
    </source>
</evidence>
<name>A0AAW4KXF1_9BACT</name>
<dbReference type="CDD" id="cd18803">
    <property type="entry name" value="SF2_C_secA"/>
    <property type="match status" value="1"/>
</dbReference>
<dbReference type="Pfam" id="PF07517">
    <property type="entry name" value="SecA_DEAD"/>
    <property type="match status" value="1"/>
</dbReference>
<comment type="catalytic activity">
    <reaction evidence="15">
        <text>ATP + H2O + cellular proteinSide 1 = ADP + phosphate + cellular proteinSide 2.</text>
        <dbReference type="EC" id="7.4.2.8"/>
    </reaction>
</comment>
<comment type="function">
    <text evidence="15">Part of the Sec protein translocase complex. Interacts with the SecYEG preprotein conducting channel. Has a central role in coupling the hydrolysis of ATP to the transfer of proteins into and across the cell membrane, serving as an ATP-driven molecular motor driving the stepwise translocation of polypeptide chains across the membrane.</text>
</comment>
<dbReference type="Gene3D" id="3.40.50.300">
    <property type="entry name" value="P-loop containing nucleotide triphosphate hydrolases"/>
    <property type="match status" value="2"/>
</dbReference>
<evidence type="ECO:0000259" key="20">
    <source>
        <dbReference type="PROSITE" id="PS51196"/>
    </source>
</evidence>
<dbReference type="InterPro" id="IPR011116">
    <property type="entry name" value="SecA_Wing/Scaffold"/>
</dbReference>
<feature type="binding site" evidence="15">
    <location>
        <position position="87"/>
    </location>
    <ligand>
        <name>ATP</name>
        <dbReference type="ChEBI" id="CHEBI:30616"/>
    </ligand>
</feature>
<dbReference type="CDD" id="cd17928">
    <property type="entry name" value="DEXDc_SecA"/>
    <property type="match status" value="1"/>
</dbReference>
<dbReference type="Pfam" id="PF21090">
    <property type="entry name" value="P-loop_SecA"/>
    <property type="match status" value="1"/>
</dbReference>
<dbReference type="HAMAP" id="MF_01382">
    <property type="entry name" value="SecA"/>
    <property type="match status" value="1"/>
</dbReference>
<dbReference type="GO" id="GO:0046872">
    <property type="term" value="F:metal ion binding"/>
    <property type="evidence" value="ECO:0007669"/>
    <property type="project" value="UniProtKB-KW"/>
</dbReference>
<sequence length="901" mass="103213">MFGALIKKFVGSKNDRELKRMWPVVEKINSLEPQIASLSDEQLKHKTVEFRERLGRGETLDSILPEAFAVCREAGKRVLGMRHFDVQLIGGMVLNQGRIAEMKTGEGKTLVATLPAYLNGLTGRGVHVVTVNDYLAKRDSEWMGRIYRFLGLSVGIIVHGLDDEERRESYAADITYGTNNEFGFDYLRDNMKFDLDDYVQRPFYYAIVDEVDSILIDEARTPLIISGPTEDSTDKYYLIDRVIPQLKKGEIKEVEANTLSGKRKTYTGDYTVDEKAKSASLTEEGVLKVEKLMKIDNLYDPRNIEILHHVNQSLRAHALFKRDVDYVVKDGEVMIVDEFTGRLMPGRRWSDGLHQAIEAKEGVKIENENQTLATITFQNFFRMYEKLSGMTGTADTEAEEFHKIYKLDVTVIPTNRPLLRPDFPDVVYKTEREKFMAVIEEIKELHAKGQPVLVGTISIEKSEVLSELLKKQGIPHNVLNAKQHEREAEIVAQAGRKGMVTIATNMAGRGTDIVLGGYPDGLAKNWRRENPDATEEQYELMLQKAIEVCKAEHDEVVALGGLHILGTERHESRRIDNQLRGRSGRQGDPGSSKFYLSLEDDLLRIFGSERVSKIMDLLKIEEGEAITHGMISKAIENAQKKVEAHNFEIRKHLIDYDDVMNKQREVIYTQRKEILAGDDIRNIFLEMLDESVGDIVTEYAIDKVPGHEWDWESLTETLSKTFGLELELPEDTIRRLTPDNFRKLLKEEVMAIFDKKLGHFGEENMDYLIKWIMLSTIDQQWKDHLLNIDHLKEGIGLRGYGQKDPKNEYKKEAFNLFMSMIVRIRAEVVEKIFWVQLAKEEDLEEEVERLEEEHKKKRKIQYNMGEAEAAQHQPAKSDKTAGRNDQCPCGSGKKYKRCCGK</sequence>
<dbReference type="InterPro" id="IPR036670">
    <property type="entry name" value="SecA_X-link_sf"/>
</dbReference>